<protein>
    <submittedName>
        <fullName evidence="2">Uncharacterized protein</fullName>
    </submittedName>
</protein>
<evidence type="ECO:0000313" key="3">
    <source>
        <dbReference type="Proteomes" id="UP000287124"/>
    </source>
</evidence>
<evidence type="ECO:0000256" key="1">
    <source>
        <dbReference type="SAM" id="MobiDB-lite"/>
    </source>
</evidence>
<feature type="compositionally biased region" description="Basic and acidic residues" evidence="1">
    <location>
        <begin position="48"/>
        <end position="57"/>
    </location>
</feature>
<organism evidence="2 3">
    <name type="scientific">Fusarium euwallaceae</name>
    <dbReference type="NCBI Taxonomy" id="1147111"/>
    <lineage>
        <taxon>Eukaryota</taxon>
        <taxon>Fungi</taxon>
        <taxon>Dikarya</taxon>
        <taxon>Ascomycota</taxon>
        <taxon>Pezizomycotina</taxon>
        <taxon>Sordariomycetes</taxon>
        <taxon>Hypocreomycetidae</taxon>
        <taxon>Hypocreales</taxon>
        <taxon>Nectriaceae</taxon>
        <taxon>Fusarium</taxon>
        <taxon>Fusarium solani species complex</taxon>
    </lineage>
</organism>
<proteinExistence type="predicted"/>
<accession>A0A430L1K6</accession>
<evidence type="ECO:0000313" key="2">
    <source>
        <dbReference type="EMBL" id="RTE69607.1"/>
    </source>
</evidence>
<reference evidence="2 3" key="1">
    <citation type="submission" date="2017-06" db="EMBL/GenBank/DDBJ databases">
        <title>Comparative genomic analysis of Ambrosia Fusariam Clade fungi.</title>
        <authorList>
            <person name="Stajich J.E."/>
            <person name="Carrillo J."/>
            <person name="Kijimoto T."/>
            <person name="Eskalen A."/>
            <person name="O'Donnell K."/>
            <person name="Kasson M."/>
        </authorList>
    </citation>
    <scope>NUCLEOTIDE SEQUENCE [LARGE SCALE GENOMIC DNA]</scope>
    <source>
        <strain evidence="2 3">UCR1854</strain>
    </source>
</reference>
<dbReference type="AlphaFoldDB" id="A0A430L1K6"/>
<sequence>MEHLHGPNGHRAASPDRQQVNRGPAPGNFQRLTPDSSMHDSVATTATEEDRHSEPCFERGAAAGYQQRITAEANAPDASTLRGPHANRFTRQAVKTSRTVARLRCEKDGSLEHDSILRATEEANNGSASTRNKFLDEDGELYLPTIAELMIMAPEDWAELYDAFDSQGPRSH</sequence>
<comment type="caution">
    <text evidence="2">The sequence shown here is derived from an EMBL/GenBank/DDBJ whole genome shotgun (WGS) entry which is preliminary data.</text>
</comment>
<gene>
    <name evidence="2" type="ORF">BHE90_016004</name>
</gene>
<feature type="region of interest" description="Disordered" evidence="1">
    <location>
        <begin position="1"/>
        <end position="63"/>
    </location>
</feature>
<keyword evidence="3" id="KW-1185">Reference proteome</keyword>
<name>A0A430L1K6_9HYPO</name>
<dbReference type="Proteomes" id="UP000287124">
    <property type="component" value="Unassembled WGS sequence"/>
</dbReference>
<dbReference type="EMBL" id="MIKF01000552">
    <property type="protein sequence ID" value="RTE69607.1"/>
    <property type="molecule type" value="Genomic_DNA"/>
</dbReference>